<dbReference type="OrthoDB" id="6751304at2"/>
<protein>
    <submittedName>
        <fullName evidence="1">Uncharacterized protein</fullName>
    </submittedName>
</protein>
<dbReference type="EMBL" id="CP015118">
    <property type="protein sequence ID" value="ARN19698.1"/>
    <property type="molecule type" value="Genomic_DNA"/>
</dbReference>
<dbReference type="InterPro" id="IPR010752">
    <property type="entry name" value="DUF1329"/>
</dbReference>
<dbReference type="RefSeq" id="WP_085749960.1">
    <property type="nucleotide sequence ID" value="NZ_BSPR01000008.1"/>
</dbReference>
<dbReference type="AlphaFoldDB" id="A0A1W6L6D7"/>
<dbReference type="Gene3D" id="2.50.20.10">
    <property type="entry name" value="Lipoprotein localisation LolA/LolB/LppX"/>
    <property type="match status" value="1"/>
</dbReference>
<reference evidence="1 2" key="1">
    <citation type="submission" date="2016-04" db="EMBL/GenBank/DDBJ databases">
        <title>Complete genome sequence of natural rubber-degrading, novel Gram-negative bacterium, Rhizobacter gummiphilus strain NS21.</title>
        <authorList>
            <person name="Tabata M."/>
            <person name="Kasai D."/>
            <person name="Fukuda M."/>
        </authorList>
    </citation>
    <scope>NUCLEOTIDE SEQUENCE [LARGE SCALE GENOMIC DNA]</scope>
    <source>
        <strain evidence="1 2">NS21</strain>
    </source>
</reference>
<dbReference type="Proteomes" id="UP000193427">
    <property type="component" value="Chromosome"/>
</dbReference>
<proteinExistence type="predicted"/>
<name>A0A1W6L6D7_9BURK</name>
<sequence length="447" mass="49807">MNPIRHRAGALGLLALFVFAVQAKAPADQIDKLGKELTPVGAERAGNKDGTIPPWEGGVTKAPAGFDANKGWADPFPGDKPLYTITAANAEQYKDKLAPGQLALLKRYPSYKMPVYPTRRSAAFPESIYAAIKKEAGTIDTANEGNSVLDAVGSTVPFPIPNNGVEAIWNHAFRYRGATLVRHQTEFPVQGNGAFTPVKRHEETIFGIGLKETPNVLFYFRTNYKAPAAIAGEALLAHDFIDQVKQPRAAWVYNPGTRRVLRAPEVSYDTPRNGCDGLSTVDDYDGFNGSPDRFEWKLVGKREMIVSYNNNKLTDKGLKYTDIVKPGTINQDLVRYELHRVWVVEANLRQGKSHVYRKRVYYLDEDSWQIAHADLYDGRGELWRVLEIFGVQFYNAPAFFIGGSAQYDLQARRYVVSGLTNEEKPIEFNTPLKASDFTTAALRRTGN</sequence>
<keyword evidence="2" id="KW-1185">Reference proteome</keyword>
<dbReference type="STRING" id="946333.A4W93_07105"/>
<dbReference type="CDD" id="cd16329">
    <property type="entry name" value="LolA_like"/>
    <property type="match status" value="1"/>
</dbReference>
<dbReference type="KEGG" id="rgu:A4W93_07105"/>
<gene>
    <name evidence="1" type="ORF">A4W93_07105</name>
</gene>
<accession>A0A1W6L6D7</accession>
<evidence type="ECO:0000313" key="1">
    <source>
        <dbReference type="EMBL" id="ARN19698.1"/>
    </source>
</evidence>
<evidence type="ECO:0000313" key="2">
    <source>
        <dbReference type="Proteomes" id="UP000193427"/>
    </source>
</evidence>
<organism evidence="1 2">
    <name type="scientific">Piscinibacter gummiphilus</name>
    <dbReference type="NCBI Taxonomy" id="946333"/>
    <lineage>
        <taxon>Bacteria</taxon>
        <taxon>Pseudomonadati</taxon>
        <taxon>Pseudomonadota</taxon>
        <taxon>Betaproteobacteria</taxon>
        <taxon>Burkholderiales</taxon>
        <taxon>Sphaerotilaceae</taxon>
        <taxon>Piscinibacter</taxon>
    </lineage>
</organism>
<dbReference type="Pfam" id="PF07044">
    <property type="entry name" value="DUF1329"/>
    <property type="match status" value="1"/>
</dbReference>